<comment type="caution">
    <text evidence="1">The sequence shown here is derived from an EMBL/GenBank/DDBJ whole genome shotgun (WGS) entry which is preliminary data.</text>
</comment>
<proteinExistence type="predicted"/>
<dbReference type="STRING" id="320771.Cflav_PD1977"/>
<name>B9XN08_PEDPL</name>
<gene>
    <name evidence="1" type="ORF">Cflav_PD1977</name>
</gene>
<dbReference type="EMBL" id="ABOX02000037">
    <property type="protein sequence ID" value="EEF58804.1"/>
    <property type="molecule type" value="Genomic_DNA"/>
</dbReference>
<sequence>MELPDSSKPKAIGNHNNIPMAERATELLYSGDRNLEKFKEEYPFCDGKKLN</sequence>
<dbReference type="AlphaFoldDB" id="B9XN08"/>
<keyword evidence="2" id="KW-1185">Reference proteome</keyword>
<reference evidence="1 2" key="1">
    <citation type="journal article" date="2011" name="J. Bacteriol.">
        <title>Genome sequence of 'Pedosphaera parvula' Ellin514, an aerobic Verrucomicrobial isolate from pasture soil.</title>
        <authorList>
            <person name="Kant R."/>
            <person name="van Passel M.W."/>
            <person name="Sangwan P."/>
            <person name="Palva A."/>
            <person name="Lucas S."/>
            <person name="Copeland A."/>
            <person name="Lapidus A."/>
            <person name="Glavina Del Rio T."/>
            <person name="Dalin E."/>
            <person name="Tice H."/>
            <person name="Bruce D."/>
            <person name="Goodwin L."/>
            <person name="Pitluck S."/>
            <person name="Chertkov O."/>
            <person name="Larimer F.W."/>
            <person name="Land M.L."/>
            <person name="Hauser L."/>
            <person name="Brettin T.S."/>
            <person name="Detter J.C."/>
            <person name="Han S."/>
            <person name="de Vos W.M."/>
            <person name="Janssen P.H."/>
            <person name="Smidt H."/>
        </authorList>
    </citation>
    <scope>NUCLEOTIDE SEQUENCE [LARGE SCALE GENOMIC DNA]</scope>
    <source>
        <strain evidence="1 2">Ellin514</strain>
    </source>
</reference>
<accession>B9XN08</accession>
<evidence type="ECO:0000313" key="2">
    <source>
        <dbReference type="Proteomes" id="UP000003688"/>
    </source>
</evidence>
<organism evidence="1 2">
    <name type="scientific">Pedosphaera parvula (strain Ellin514)</name>
    <dbReference type="NCBI Taxonomy" id="320771"/>
    <lineage>
        <taxon>Bacteria</taxon>
        <taxon>Pseudomonadati</taxon>
        <taxon>Verrucomicrobiota</taxon>
        <taxon>Pedosphaerae</taxon>
        <taxon>Pedosphaerales</taxon>
        <taxon>Pedosphaeraceae</taxon>
        <taxon>Pedosphaera</taxon>
    </lineage>
</organism>
<dbReference type="Proteomes" id="UP000003688">
    <property type="component" value="Unassembled WGS sequence"/>
</dbReference>
<protein>
    <submittedName>
        <fullName evidence="1">Uncharacterized protein</fullName>
    </submittedName>
</protein>
<evidence type="ECO:0000313" key="1">
    <source>
        <dbReference type="EMBL" id="EEF58804.1"/>
    </source>
</evidence>